<keyword evidence="3" id="KW-0804">Transcription</keyword>
<dbReference type="InterPro" id="IPR040356">
    <property type="entry name" value="SPEAR"/>
</dbReference>
<name>A0AAD3Y2U8_NEPGR</name>
<feature type="compositionally biased region" description="Basic residues" evidence="4">
    <location>
        <begin position="93"/>
        <end position="103"/>
    </location>
</feature>
<dbReference type="AlphaFoldDB" id="A0AAD3Y2U8"/>
<comment type="caution">
    <text evidence="5">The sequence shown here is derived from an EMBL/GenBank/DDBJ whole genome shotgun (WGS) entry which is preliminary data.</text>
</comment>
<dbReference type="Proteomes" id="UP001279734">
    <property type="component" value="Unassembled WGS sequence"/>
</dbReference>
<evidence type="ECO:0000256" key="2">
    <source>
        <dbReference type="ARBA" id="ARBA00023015"/>
    </source>
</evidence>
<evidence type="ECO:0000256" key="3">
    <source>
        <dbReference type="ARBA" id="ARBA00023163"/>
    </source>
</evidence>
<dbReference type="GO" id="GO:0003700">
    <property type="term" value="F:DNA-binding transcription factor activity"/>
    <property type="evidence" value="ECO:0007669"/>
    <property type="project" value="InterPro"/>
</dbReference>
<proteinExistence type="predicted"/>
<evidence type="ECO:0000313" key="5">
    <source>
        <dbReference type="EMBL" id="GMH24931.1"/>
    </source>
</evidence>
<accession>A0AAD3Y2U8</accession>
<dbReference type="PANTHER" id="PTHR33388:SF1">
    <property type="entry name" value="PROTEIN SPEAR2"/>
    <property type="match status" value="1"/>
</dbReference>
<gene>
    <name evidence="5" type="ORF">Nepgr_026774</name>
</gene>
<feature type="region of interest" description="Disordered" evidence="4">
    <location>
        <begin position="79"/>
        <end position="105"/>
    </location>
</feature>
<feature type="compositionally biased region" description="Pro residues" evidence="4">
    <location>
        <begin position="162"/>
        <end position="171"/>
    </location>
</feature>
<evidence type="ECO:0000313" key="6">
    <source>
        <dbReference type="Proteomes" id="UP001279734"/>
    </source>
</evidence>
<keyword evidence="1" id="KW-0678">Repressor</keyword>
<evidence type="ECO:0000256" key="4">
    <source>
        <dbReference type="SAM" id="MobiDB-lite"/>
    </source>
</evidence>
<evidence type="ECO:0000256" key="1">
    <source>
        <dbReference type="ARBA" id="ARBA00022491"/>
    </source>
</evidence>
<keyword evidence="2" id="KW-0805">Transcription regulation</keyword>
<keyword evidence="6" id="KW-1185">Reference proteome</keyword>
<feature type="region of interest" description="Disordered" evidence="4">
    <location>
        <begin position="154"/>
        <end position="175"/>
    </location>
</feature>
<dbReference type="EMBL" id="BSYO01000028">
    <property type="protein sequence ID" value="GMH24931.1"/>
    <property type="molecule type" value="Genomic_DNA"/>
</dbReference>
<sequence length="435" mass="47850">MICLSDKLNWIVRKIRAFALPFSFQISDLSSTTREILFTGNGDLGSGSLFNQSEYRKKPMMPQEEQNQMCSNNISGGVSGRGGGGCGSGGNRSSKKMKQKKIPQRGLGVAQLEMLRIQDQQQKAAENAVGLSPPTLSHTNSSLAVSFLNYSRNQSSSSSIPIHPPSPPTLPSPNRGQFDVGWPSIPVTENPNFPKMCRPYEFNRERDNSKLDHASRFRSNMNPNLMPSTQYQQPYSSVNISPMNPSSLPKFQTEPPSNQSYYSTFRSPWPEEEKIAGMKRPYPFLLENPPAPPFIGKYPPISRLVGMSEPGSCENGSTLNLDNSVPIFGETQCGEEGISGGEFLTLAPPTATSPYASTRYKHSSAYVSSHSQGFYHFESSPYQINVETPVIGLGPGGSSQLRFFRFFPTSKVEDVATTTNSTGELRESVDLELKL</sequence>
<organism evidence="5 6">
    <name type="scientific">Nepenthes gracilis</name>
    <name type="common">Slender pitcher plant</name>
    <dbReference type="NCBI Taxonomy" id="150966"/>
    <lineage>
        <taxon>Eukaryota</taxon>
        <taxon>Viridiplantae</taxon>
        <taxon>Streptophyta</taxon>
        <taxon>Embryophyta</taxon>
        <taxon>Tracheophyta</taxon>
        <taxon>Spermatophyta</taxon>
        <taxon>Magnoliopsida</taxon>
        <taxon>eudicotyledons</taxon>
        <taxon>Gunneridae</taxon>
        <taxon>Pentapetalae</taxon>
        <taxon>Caryophyllales</taxon>
        <taxon>Nepenthaceae</taxon>
        <taxon>Nepenthes</taxon>
    </lineage>
</organism>
<feature type="compositionally biased region" description="Gly residues" evidence="4">
    <location>
        <begin position="79"/>
        <end position="90"/>
    </location>
</feature>
<dbReference type="PANTHER" id="PTHR33388">
    <property type="entry name" value="OS01G0212500 PROTEIN"/>
    <property type="match status" value="1"/>
</dbReference>
<reference evidence="5" key="1">
    <citation type="submission" date="2023-05" db="EMBL/GenBank/DDBJ databases">
        <title>Nepenthes gracilis genome sequencing.</title>
        <authorList>
            <person name="Fukushima K."/>
        </authorList>
    </citation>
    <scope>NUCLEOTIDE SEQUENCE</scope>
    <source>
        <strain evidence="5">SING2019-196</strain>
    </source>
</reference>
<protein>
    <submittedName>
        <fullName evidence="5">Uncharacterized protein</fullName>
    </submittedName>
</protein>